<dbReference type="Proteomes" id="UP000006906">
    <property type="component" value="Chromosome 5"/>
</dbReference>
<gene>
    <name evidence="2" type="ORF">CHLRE_05g243352v5</name>
</gene>
<dbReference type="InParanoid" id="A0A2K3DSD3"/>
<proteinExistence type="predicted"/>
<evidence type="ECO:0000313" key="3">
    <source>
        <dbReference type="Proteomes" id="UP000006906"/>
    </source>
</evidence>
<evidence type="ECO:0000313" key="2">
    <source>
        <dbReference type="EMBL" id="PNW83442.1"/>
    </source>
</evidence>
<accession>A0A2K3DSD3</accession>
<organism evidence="2 3">
    <name type="scientific">Chlamydomonas reinhardtii</name>
    <name type="common">Chlamydomonas smithii</name>
    <dbReference type="NCBI Taxonomy" id="3055"/>
    <lineage>
        <taxon>Eukaryota</taxon>
        <taxon>Viridiplantae</taxon>
        <taxon>Chlorophyta</taxon>
        <taxon>core chlorophytes</taxon>
        <taxon>Chlorophyceae</taxon>
        <taxon>CS clade</taxon>
        <taxon>Chlamydomonadales</taxon>
        <taxon>Chlamydomonadaceae</taxon>
        <taxon>Chlamydomonas</taxon>
    </lineage>
</organism>
<dbReference type="KEGG" id="cre:CHLRE_05g243352v5"/>
<feature type="region of interest" description="Disordered" evidence="1">
    <location>
        <begin position="27"/>
        <end position="110"/>
    </location>
</feature>
<dbReference type="AlphaFoldDB" id="A0A2K3DSD3"/>
<keyword evidence="3" id="KW-1185">Reference proteome</keyword>
<dbReference type="RefSeq" id="XP_042924701.1">
    <property type="nucleotide sequence ID" value="XM_043062446.1"/>
</dbReference>
<dbReference type="EMBL" id="CM008966">
    <property type="protein sequence ID" value="PNW83442.1"/>
    <property type="molecule type" value="Genomic_DNA"/>
</dbReference>
<sequence>MAVQRREILEQLDKLDELEIQQAGSTAALATGAGQAEGSGGAGVAGVGPPGALGVSGAGGATGSGGPTATLQQQQQQHQHQPPQQHQQHQHPQQQQTPPQVTGAPTAGPLALVPAATTGMGLATGLLPAAGVLAAAQLPKALAPSLPVFQGRDDGPRGVKRPNPVDEIVHQGASFSQMVATLPLLGDVAKALHFVSPTSNQFRFGQAAGAQVAELVAEAATLGTAAGAISDPSAQASLARCESELLRSAVEAQATQLRLTRYTTKVPWKDAVDFVKHANPQTVTVVDALAGLSDSMLSHLLKPAGAGAAAGPAGAPPPPPALGAAAAAAGADAHNCHACHRPGHNFTQCPALADLRRSNPQLYDNVIAQIRQGAAAAAPRR</sequence>
<evidence type="ECO:0000256" key="1">
    <source>
        <dbReference type="SAM" id="MobiDB-lite"/>
    </source>
</evidence>
<dbReference type="Gramene" id="PNW83442">
    <property type="protein sequence ID" value="PNW83442"/>
    <property type="gene ID" value="CHLRE_05g243352v5"/>
</dbReference>
<feature type="compositionally biased region" description="Low complexity" evidence="1">
    <location>
        <begin position="67"/>
        <end position="100"/>
    </location>
</feature>
<dbReference type="SUPFAM" id="SSF81995">
    <property type="entry name" value="beta-sandwich domain of Sec23/24"/>
    <property type="match status" value="1"/>
</dbReference>
<reference evidence="2 3" key="1">
    <citation type="journal article" date="2007" name="Science">
        <title>The Chlamydomonas genome reveals the evolution of key animal and plant functions.</title>
        <authorList>
            <person name="Merchant S.S."/>
            <person name="Prochnik S.E."/>
            <person name="Vallon O."/>
            <person name="Harris E.H."/>
            <person name="Karpowicz S.J."/>
            <person name="Witman G.B."/>
            <person name="Terry A."/>
            <person name="Salamov A."/>
            <person name="Fritz-Laylin L.K."/>
            <person name="Marechal-Drouard L."/>
            <person name="Marshall W.F."/>
            <person name="Qu L.H."/>
            <person name="Nelson D.R."/>
            <person name="Sanderfoot A.A."/>
            <person name="Spalding M.H."/>
            <person name="Kapitonov V.V."/>
            <person name="Ren Q."/>
            <person name="Ferris P."/>
            <person name="Lindquist E."/>
            <person name="Shapiro H."/>
            <person name="Lucas S.M."/>
            <person name="Grimwood J."/>
            <person name="Schmutz J."/>
            <person name="Cardol P."/>
            <person name="Cerutti H."/>
            <person name="Chanfreau G."/>
            <person name="Chen C.L."/>
            <person name="Cognat V."/>
            <person name="Croft M.T."/>
            <person name="Dent R."/>
            <person name="Dutcher S."/>
            <person name="Fernandez E."/>
            <person name="Fukuzawa H."/>
            <person name="Gonzalez-Ballester D."/>
            <person name="Gonzalez-Halphen D."/>
            <person name="Hallmann A."/>
            <person name="Hanikenne M."/>
            <person name="Hippler M."/>
            <person name="Inwood W."/>
            <person name="Jabbari K."/>
            <person name="Kalanon M."/>
            <person name="Kuras R."/>
            <person name="Lefebvre P.A."/>
            <person name="Lemaire S.D."/>
            <person name="Lobanov A.V."/>
            <person name="Lohr M."/>
            <person name="Manuell A."/>
            <person name="Meier I."/>
            <person name="Mets L."/>
            <person name="Mittag M."/>
            <person name="Mittelmeier T."/>
            <person name="Moroney J.V."/>
            <person name="Moseley J."/>
            <person name="Napoli C."/>
            <person name="Nedelcu A.M."/>
            <person name="Niyogi K."/>
            <person name="Novoselov S.V."/>
            <person name="Paulsen I.T."/>
            <person name="Pazour G."/>
            <person name="Purton S."/>
            <person name="Ral J.P."/>
            <person name="Riano-Pachon D.M."/>
            <person name="Riekhof W."/>
            <person name="Rymarquis L."/>
            <person name="Schroda M."/>
            <person name="Stern D."/>
            <person name="Umen J."/>
            <person name="Willows R."/>
            <person name="Wilson N."/>
            <person name="Zimmer S.L."/>
            <person name="Allmer J."/>
            <person name="Balk J."/>
            <person name="Bisova K."/>
            <person name="Chen C.J."/>
            <person name="Elias M."/>
            <person name="Gendler K."/>
            <person name="Hauser C."/>
            <person name="Lamb M.R."/>
            <person name="Ledford H."/>
            <person name="Long J.C."/>
            <person name="Minagawa J."/>
            <person name="Page M.D."/>
            <person name="Pan J."/>
            <person name="Pootakham W."/>
            <person name="Roje S."/>
            <person name="Rose A."/>
            <person name="Stahlberg E."/>
            <person name="Terauchi A.M."/>
            <person name="Yang P."/>
            <person name="Ball S."/>
            <person name="Bowler C."/>
            <person name="Dieckmann C.L."/>
            <person name="Gladyshev V.N."/>
            <person name="Green P."/>
            <person name="Jorgensen R."/>
            <person name="Mayfield S."/>
            <person name="Mueller-Roeber B."/>
            <person name="Rajamani S."/>
            <person name="Sayre R.T."/>
            <person name="Brokstein P."/>
            <person name="Dubchak I."/>
            <person name="Goodstein D."/>
            <person name="Hornick L."/>
            <person name="Huang Y.W."/>
            <person name="Jhaveri J."/>
            <person name="Luo Y."/>
            <person name="Martinez D."/>
            <person name="Ngau W.C."/>
            <person name="Otillar B."/>
            <person name="Poliakov A."/>
            <person name="Porter A."/>
            <person name="Szajkowski L."/>
            <person name="Werner G."/>
            <person name="Zhou K."/>
            <person name="Grigoriev I.V."/>
            <person name="Rokhsar D.S."/>
            <person name="Grossman A.R."/>
        </authorList>
    </citation>
    <scope>NUCLEOTIDE SEQUENCE [LARGE SCALE GENOMIC DNA]</scope>
    <source>
        <strain evidence="3">CC-503</strain>
    </source>
</reference>
<name>A0A2K3DSD3_CHLRE</name>
<protein>
    <submittedName>
        <fullName evidence="2">Uncharacterized protein</fullName>
    </submittedName>
</protein>
<dbReference type="GeneID" id="66053465"/>
<feature type="compositionally biased region" description="Gly residues" evidence="1">
    <location>
        <begin position="35"/>
        <end position="66"/>
    </location>
</feature>